<sequence length="210" mass="23237">MATNNHTSTSPNYRAMAVRLMLMGSMVPLLTSCAGPLLVAGAAYGGVVLHERRSAQTVLTDETIEWRARALLLQYPSINDYADINVTSYNRNVLLTGDSQGERARRQFAQLVSRLPQVKQVFNEVRVGTAARSAGRVTEDEYLSSRAKLELAGINLPGFDPLRVKIVAHDATIYLMGVVTDLEAEAVVRKVRRIPGVKHIVRLFQYVNLD</sequence>
<dbReference type="PANTHER" id="PTHR34606">
    <property type="entry name" value="BON DOMAIN-CONTAINING PROTEIN"/>
    <property type="match status" value="1"/>
</dbReference>
<feature type="domain" description="BON" evidence="1">
    <location>
        <begin position="60"/>
        <end position="129"/>
    </location>
</feature>
<dbReference type="Proteomes" id="UP000548632">
    <property type="component" value="Unassembled WGS sequence"/>
</dbReference>
<dbReference type="InterPro" id="IPR051686">
    <property type="entry name" value="Lipoprotein_DolP"/>
</dbReference>
<dbReference type="InterPro" id="IPR007055">
    <property type="entry name" value="BON_dom"/>
</dbReference>
<proteinExistence type="predicted"/>
<name>A0A839H536_9GAMM</name>
<comment type="caution">
    <text evidence="2">The sequence shown here is derived from an EMBL/GenBank/DDBJ whole genome shotgun (WGS) entry which is preliminary data.</text>
</comment>
<organism evidence="2 3">
    <name type="scientific">Thiospirillum jenense</name>
    <dbReference type="NCBI Taxonomy" id="1653858"/>
    <lineage>
        <taxon>Bacteria</taxon>
        <taxon>Pseudomonadati</taxon>
        <taxon>Pseudomonadota</taxon>
        <taxon>Gammaproteobacteria</taxon>
        <taxon>Chromatiales</taxon>
        <taxon>Chromatiaceae</taxon>
        <taxon>Thiospirillum</taxon>
    </lineage>
</organism>
<protein>
    <submittedName>
        <fullName evidence="2">BON domain-containing protein</fullName>
    </submittedName>
</protein>
<evidence type="ECO:0000313" key="2">
    <source>
        <dbReference type="EMBL" id="MBB1124764.1"/>
    </source>
</evidence>
<gene>
    <name evidence="2" type="ORF">HUK38_00785</name>
</gene>
<dbReference type="PANTHER" id="PTHR34606:SF15">
    <property type="entry name" value="BON DOMAIN-CONTAINING PROTEIN"/>
    <property type="match status" value="1"/>
</dbReference>
<evidence type="ECO:0000259" key="1">
    <source>
        <dbReference type="PROSITE" id="PS50914"/>
    </source>
</evidence>
<evidence type="ECO:0000313" key="3">
    <source>
        <dbReference type="Proteomes" id="UP000548632"/>
    </source>
</evidence>
<accession>A0A839H536</accession>
<dbReference type="AlphaFoldDB" id="A0A839H536"/>
<dbReference type="PROSITE" id="PS50914">
    <property type="entry name" value="BON"/>
    <property type="match status" value="1"/>
</dbReference>
<dbReference type="EMBL" id="JABVCQ010000002">
    <property type="protein sequence ID" value="MBB1124764.1"/>
    <property type="molecule type" value="Genomic_DNA"/>
</dbReference>
<dbReference type="Pfam" id="PF04972">
    <property type="entry name" value="BON"/>
    <property type="match status" value="2"/>
</dbReference>
<keyword evidence="3" id="KW-1185">Reference proteome</keyword>
<reference evidence="2 3" key="1">
    <citation type="journal article" date="2020" name="Arch. Microbiol.">
        <title>The genome sequence of the giant phototrophic gammaproteobacterium Thiospirillum jenense gives insight into its physiological properties and phylogenetic relationships.</title>
        <authorList>
            <person name="Imhoff J.F."/>
            <person name="Meyer T.E."/>
            <person name="Kyndt J.A."/>
        </authorList>
    </citation>
    <scope>NUCLEOTIDE SEQUENCE [LARGE SCALE GENOMIC DNA]</scope>
    <source>
        <strain evidence="2 3">DSM 216</strain>
    </source>
</reference>